<evidence type="ECO:0000256" key="1">
    <source>
        <dbReference type="SAM" id="Phobius"/>
    </source>
</evidence>
<name>E3NC76_CAERE</name>
<sequence length="235" mass="26816">MNVLLAVTLVLLSAPFGYTNIIKHCFTEEEFNKHWADDPLPKIASLNAVRANVADMKEIANMHELVRFPPSYYNKFLIQKYDISLEKEARKMKSCDDIKHGVNYRVAGYGKKESRAIWQEFMKSRNGSEFYFEEEKHPLQTSVIQCVLTATCHLDADRSGNSFHTEMATITLYGWRGTFSLSDYQHGESGSKCTHGKTERGLCITPSSENNGRSEGVNSFFVYLFIAFMYLFLGT</sequence>
<feature type="transmembrane region" description="Helical" evidence="1">
    <location>
        <begin position="216"/>
        <end position="233"/>
    </location>
</feature>
<dbReference type="eggNOG" id="ENOG502TJZ0">
    <property type="taxonomic scope" value="Eukaryota"/>
</dbReference>
<reference evidence="3" key="1">
    <citation type="submission" date="2007-07" db="EMBL/GenBank/DDBJ databases">
        <title>PCAP assembly of the Caenorhabditis remanei genome.</title>
        <authorList>
            <consortium name="The Caenorhabditis remanei Sequencing Consortium"/>
            <person name="Wilson R.K."/>
        </authorList>
    </citation>
    <scope>NUCLEOTIDE SEQUENCE [LARGE SCALE GENOMIC DNA]</scope>
    <source>
        <strain evidence="3">PB4641</strain>
    </source>
</reference>
<organism evidence="4">
    <name type="scientific">Caenorhabditis remanei</name>
    <name type="common">Caenorhabditis vulgaris</name>
    <dbReference type="NCBI Taxonomy" id="31234"/>
    <lineage>
        <taxon>Eukaryota</taxon>
        <taxon>Metazoa</taxon>
        <taxon>Ecdysozoa</taxon>
        <taxon>Nematoda</taxon>
        <taxon>Chromadorea</taxon>
        <taxon>Rhabditida</taxon>
        <taxon>Rhabditina</taxon>
        <taxon>Rhabditomorpha</taxon>
        <taxon>Rhabditoidea</taxon>
        <taxon>Rhabditidae</taxon>
        <taxon>Peloderinae</taxon>
        <taxon>Caenorhabditis</taxon>
    </lineage>
</organism>
<dbReference type="InParanoid" id="E3NC76"/>
<evidence type="ECO:0000313" key="4">
    <source>
        <dbReference type="Proteomes" id="UP000008281"/>
    </source>
</evidence>
<keyword evidence="1" id="KW-0472">Membrane</keyword>
<gene>
    <name evidence="3" type="ORF">CRE_16346</name>
</gene>
<keyword evidence="2" id="KW-0732">Signal</keyword>
<protein>
    <recommendedName>
        <fullName evidence="5">SCP domain-containing protein</fullName>
    </recommendedName>
</protein>
<dbReference type="AlphaFoldDB" id="E3NC76"/>
<evidence type="ECO:0000313" key="3">
    <source>
        <dbReference type="EMBL" id="EFO92690.1"/>
    </source>
</evidence>
<feature type="signal peptide" evidence="2">
    <location>
        <begin position="1"/>
        <end position="19"/>
    </location>
</feature>
<evidence type="ECO:0000256" key="2">
    <source>
        <dbReference type="SAM" id="SignalP"/>
    </source>
</evidence>
<keyword evidence="1" id="KW-0812">Transmembrane</keyword>
<dbReference type="EMBL" id="DS268593">
    <property type="protein sequence ID" value="EFO92690.1"/>
    <property type="molecule type" value="Genomic_DNA"/>
</dbReference>
<evidence type="ECO:0008006" key="5">
    <source>
        <dbReference type="Google" id="ProtNLM"/>
    </source>
</evidence>
<dbReference type="OMA" id="NSFHTEM"/>
<keyword evidence="1" id="KW-1133">Transmembrane helix</keyword>
<keyword evidence="4" id="KW-1185">Reference proteome</keyword>
<dbReference type="Proteomes" id="UP000008281">
    <property type="component" value="Unassembled WGS sequence"/>
</dbReference>
<proteinExistence type="predicted"/>
<feature type="chain" id="PRO_5003176338" description="SCP domain-containing protein" evidence="2">
    <location>
        <begin position="20"/>
        <end position="235"/>
    </location>
</feature>
<dbReference type="HOGENOM" id="CLU_086463_1_1_1"/>
<accession>E3NC76</accession>